<keyword evidence="6 8" id="KW-0443">Lipid metabolism</keyword>
<evidence type="ECO:0000256" key="5">
    <source>
        <dbReference type="ARBA" id="ARBA00022842"/>
    </source>
</evidence>
<dbReference type="GO" id="GO:0000287">
    <property type="term" value="F:magnesium ion binding"/>
    <property type="evidence" value="ECO:0007669"/>
    <property type="project" value="UniProtKB-UniRule"/>
</dbReference>
<evidence type="ECO:0000256" key="8">
    <source>
        <dbReference type="HAMAP-Rule" id="MF_00101"/>
    </source>
</evidence>
<comment type="cofactor">
    <cofactor evidence="8">
        <name>Mg(2+)</name>
        <dbReference type="ChEBI" id="CHEBI:18420"/>
    </cofactor>
</comment>
<dbReference type="AlphaFoldDB" id="A0A846QNE9"/>
<organism evidence="10 11">
    <name type="scientific">Desulfobaculum xiamenense</name>
    <dbReference type="NCBI Taxonomy" id="995050"/>
    <lineage>
        <taxon>Bacteria</taxon>
        <taxon>Pseudomonadati</taxon>
        <taxon>Thermodesulfobacteriota</taxon>
        <taxon>Desulfovibrionia</taxon>
        <taxon>Desulfovibrionales</taxon>
        <taxon>Desulfovibrionaceae</taxon>
        <taxon>Desulfobaculum</taxon>
    </lineage>
</organism>
<dbReference type="GO" id="GO:0008897">
    <property type="term" value="F:holo-[acyl-carrier-protein] synthase activity"/>
    <property type="evidence" value="ECO:0007669"/>
    <property type="project" value="UniProtKB-UniRule"/>
</dbReference>
<evidence type="ECO:0000256" key="7">
    <source>
        <dbReference type="ARBA" id="ARBA00023160"/>
    </source>
</evidence>
<name>A0A846QNE9_9BACT</name>
<keyword evidence="7 8" id="KW-0275">Fatty acid biosynthesis</keyword>
<evidence type="ECO:0000259" key="9">
    <source>
        <dbReference type="Pfam" id="PF01648"/>
    </source>
</evidence>
<dbReference type="GO" id="GO:0006633">
    <property type="term" value="P:fatty acid biosynthetic process"/>
    <property type="evidence" value="ECO:0007669"/>
    <property type="project" value="UniProtKB-UniRule"/>
</dbReference>
<evidence type="ECO:0000256" key="1">
    <source>
        <dbReference type="ARBA" id="ARBA00022516"/>
    </source>
</evidence>
<evidence type="ECO:0000313" key="10">
    <source>
        <dbReference type="EMBL" id="NJB66754.1"/>
    </source>
</evidence>
<dbReference type="SUPFAM" id="SSF56214">
    <property type="entry name" value="4'-phosphopantetheinyl transferase"/>
    <property type="match status" value="1"/>
</dbReference>
<comment type="function">
    <text evidence="8">Transfers the 4'-phosphopantetheine moiety from coenzyme A to a Ser of acyl-carrier-protein.</text>
</comment>
<sequence>MIIGLGLDVVELARIEQAVARHGDHFIDRILTPNERSAMPAVATPYLAARFAAKEAAAKALGTGIAKGVGFQTIEIRRLPSGQPQLELLGAARELAESLGVNTTHISLTHGRDIASAVVVLEKN</sequence>
<keyword evidence="11" id="KW-1185">Reference proteome</keyword>
<protein>
    <recommendedName>
        <fullName evidence="8">Holo-[acyl-carrier-protein] synthase</fullName>
        <shortName evidence="8">Holo-ACP synthase</shortName>
        <ecNumber evidence="8">2.7.8.7</ecNumber>
    </recommendedName>
    <alternativeName>
        <fullName evidence="8">4'-phosphopantetheinyl transferase AcpS</fullName>
    </alternativeName>
</protein>
<dbReference type="InterPro" id="IPR004568">
    <property type="entry name" value="Ppantetheine-prot_Trfase_dom"/>
</dbReference>
<dbReference type="InterPro" id="IPR008278">
    <property type="entry name" value="4-PPantetheinyl_Trfase_dom"/>
</dbReference>
<accession>A0A846QNE9</accession>
<gene>
    <name evidence="8" type="primary">acpS</name>
    <name evidence="10" type="ORF">GGQ74_000394</name>
</gene>
<dbReference type="InterPro" id="IPR037143">
    <property type="entry name" value="4-PPantetheinyl_Trfase_dom_sf"/>
</dbReference>
<feature type="domain" description="4'-phosphopantetheinyl transferase" evidence="9">
    <location>
        <begin position="4"/>
        <end position="103"/>
    </location>
</feature>
<proteinExistence type="inferred from homology"/>
<comment type="catalytic activity">
    <reaction evidence="8">
        <text>apo-[ACP] + CoA = holo-[ACP] + adenosine 3',5'-bisphosphate + H(+)</text>
        <dbReference type="Rhea" id="RHEA:12068"/>
        <dbReference type="Rhea" id="RHEA-COMP:9685"/>
        <dbReference type="Rhea" id="RHEA-COMP:9690"/>
        <dbReference type="ChEBI" id="CHEBI:15378"/>
        <dbReference type="ChEBI" id="CHEBI:29999"/>
        <dbReference type="ChEBI" id="CHEBI:57287"/>
        <dbReference type="ChEBI" id="CHEBI:58343"/>
        <dbReference type="ChEBI" id="CHEBI:64479"/>
        <dbReference type="EC" id="2.7.8.7"/>
    </reaction>
</comment>
<feature type="binding site" evidence="8">
    <location>
        <position position="55"/>
    </location>
    <ligand>
        <name>Mg(2+)</name>
        <dbReference type="ChEBI" id="CHEBI:18420"/>
    </ligand>
</feature>
<dbReference type="NCBIfam" id="NF000832">
    <property type="entry name" value="PRK00070.3-2"/>
    <property type="match status" value="1"/>
</dbReference>
<dbReference type="NCBIfam" id="TIGR00556">
    <property type="entry name" value="pantethn_trn"/>
    <property type="match status" value="1"/>
</dbReference>
<evidence type="ECO:0000256" key="2">
    <source>
        <dbReference type="ARBA" id="ARBA00022679"/>
    </source>
</evidence>
<evidence type="ECO:0000256" key="3">
    <source>
        <dbReference type="ARBA" id="ARBA00022723"/>
    </source>
</evidence>
<dbReference type="EMBL" id="JAATJA010000001">
    <property type="protein sequence ID" value="NJB66754.1"/>
    <property type="molecule type" value="Genomic_DNA"/>
</dbReference>
<dbReference type="RefSeq" id="WP_167939863.1">
    <property type="nucleotide sequence ID" value="NZ_JAATJA010000001.1"/>
</dbReference>
<keyword evidence="5 8" id="KW-0460">Magnesium</keyword>
<comment type="subcellular location">
    <subcellularLocation>
        <location evidence="8">Cytoplasm</location>
    </subcellularLocation>
</comment>
<evidence type="ECO:0000313" key="11">
    <source>
        <dbReference type="Proteomes" id="UP000580856"/>
    </source>
</evidence>
<dbReference type="Pfam" id="PF01648">
    <property type="entry name" value="ACPS"/>
    <property type="match status" value="1"/>
</dbReference>
<dbReference type="HAMAP" id="MF_00101">
    <property type="entry name" value="AcpS"/>
    <property type="match status" value="1"/>
</dbReference>
<comment type="caution">
    <text evidence="10">The sequence shown here is derived from an EMBL/GenBank/DDBJ whole genome shotgun (WGS) entry which is preliminary data.</text>
</comment>
<dbReference type="NCBIfam" id="NF011251">
    <property type="entry name" value="PRK14657.1"/>
    <property type="match status" value="1"/>
</dbReference>
<dbReference type="NCBIfam" id="TIGR00516">
    <property type="entry name" value="acpS"/>
    <property type="match status" value="1"/>
</dbReference>
<keyword evidence="1 8" id="KW-0444">Lipid biosynthesis</keyword>
<feature type="binding site" evidence="8">
    <location>
        <position position="8"/>
    </location>
    <ligand>
        <name>Mg(2+)</name>
        <dbReference type="ChEBI" id="CHEBI:18420"/>
    </ligand>
</feature>
<dbReference type="GO" id="GO:0005737">
    <property type="term" value="C:cytoplasm"/>
    <property type="evidence" value="ECO:0007669"/>
    <property type="project" value="UniProtKB-SubCell"/>
</dbReference>
<evidence type="ECO:0000256" key="6">
    <source>
        <dbReference type="ARBA" id="ARBA00023098"/>
    </source>
</evidence>
<dbReference type="Gene3D" id="3.90.470.20">
    <property type="entry name" value="4'-phosphopantetheinyl transferase domain"/>
    <property type="match status" value="1"/>
</dbReference>
<keyword evidence="3 8" id="KW-0479">Metal-binding</keyword>
<reference evidence="10 11" key="1">
    <citation type="submission" date="2020-03" db="EMBL/GenBank/DDBJ databases">
        <title>Genomic Encyclopedia of Type Strains, Phase IV (KMG-IV): sequencing the most valuable type-strain genomes for metagenomic binning, comparative biology and taxonomic classification.</title>
        <authorList>
            <person name="Goeker M."/>
        </authorList>
    </citation>
    <scope>NUCLEOTIDE SEQUENCE [LARGE SCALE GENOMIC DNA]</scope>
    <source>
        <strain evidence="10 11">DSM 24233</strain>
    </source>
</reference>
<keyword evidence="2 8" id="KW-0808">Transferase</keyword>
<keyword evidence="8" id="KW-0963">Cytoplasm</keyword>
<dbReference type="Proteomes" id="UP000580856">
    <property type="component" value="Unassembled WGS sequence"/>
</dbReference>
<comment type="similarity">
    <text evidence="8">Belongs to the P-Pant transferase superfamily. AcpS family.</text>
</comment>
<dbReference type="EC" id="2.7.8.7" evidence="8"/>
<dbReference type="InterPro" id="IPR002582">
    <property type="entry name" value="ACPS"/>
</dbReference>
<evidence type="ECO:0000256" key="4">
    <source>
        <dbReference type="ARBA" id="ARBA00022832"/>
    </source>
</evidence>
<keyword evidence="4 8" id="KW-0276">Fatty acid metabolism</keyword>